<gene>
    <name evidence="11" type="ORF">GL286_20170</name>
</gene>
<evidence type="ECO:0000256" key="6">
    <source>
        <dbReference type="ARBA" id="ARBA00022692"/>
    </source>
</evidence>
<evidence type="ECO:0000313" key="11">
    <source>
        <dbReference type="EMBL" id="MTH80024.1"/>
    </source>
</evidence>
<dbReference type="InterPro" id="IPR005503">
    <property type="entry name" value="FliL"/>
</dbReference>
<keyword evidence="8 10" id="KW-1133">Transmembrane helix</keyword>
<keyword evidence="10" id="KW-0997">Cell inner membrane</keyword>
<evidence type="ECO:0000256" key="4">
    <source>
        <dbReference type="ARBA" id="ARBA00022475"/>
    </source>
</evidence>
<sequence>MADAGAFQSITTVGKRGPKPIVLALTFILLAGGGFISTFIGTWSPLGFFNSEHSGPVQRFQSKAEFVAIPQIILTLPGAQMRTLVMAIQIETTVSKKQEVQVLLPRLSDSFNSFLSSIDIGAFEKRGILEIIRDELANRAVYVLGKESFSDVLITEFRIQ</sequence>
<keyword evidence="6 10" id="KW-0812">Transmembrane</keyword>
<keyword evidence="9 10" id="KW-0472">Membrane</keyword>
<dbReference type="GO" id="GO:0006935">
    <property type="term" value="P:chemotaxis"/>
    <property type="evidence" value="ECO:0007669"/>
    <property type="project" value="UniProtKB-KW"/>
</dbReference>
<evidence type="ECO:0000256" key="10">
    <source>
        <dbReference type="RuleBase" id="RU364125"/>
    </source>
</evidence>
<comment type="caution">
    <text evidence="11">The sequence shown here is derived from an EMBL/GenBank/DDBJ whole genome shotgun (WGS) entry which is preliminary data.</text>
</comment>
<keyword evidence="4" id="KW-1003">Cell membrane</keyword>
<evidence type="ECO:0000256" key="9">
    <source>
        <dbReference type="ARBA" id="ARBA00023136"/>
    </source>
</evidence>
<evidence type="ECO:0000256" key="3">
    <source>
        <dbReference type="ARBA" id="ARBA00008281"/>
    </source>
</evidence>
<dbReference type="GO" id="GO:0005886">
    <property type="term" value="C:plasma membrane"/>
    <property type="evidence" value="ECO:0007669"/>
    <property type="project" value="UniProtKB-SubCell"/>
</dbReference>
<dbReference type="RefSeq" id="WP_155097376.1">
    <property type="nucleotide sequence ID" value="NZ_WMIE01000025.1"/>
</dbReference>
<dbReference type="Pfam" id="PF03748">
    <property type="entry name" value="FliL"/>
    <property type="match status" value="1"/>
</dbReference>
<proteinExistence type="inferred from homology"/>
<keyword evidence="11" id="KW-0966">Cell projection</keyword>
<reference evidence="11 12" key="1">
    <citation type="submission" date="2019-11" db="EMBL/GenBank/DDBJ databases">
        <authorList>
            <person name="Dong K."/>
        </authorList>
    </citation>
    <scope>NUCLEOTIDE SEQUENCE [LARGE SCALE GENOMIC DNA]</scope>
    <source>
        <strain evidence="11 12">NBRC 111993</strain>
    </source>
</reference>
<keyword evidence="5 10" id="KW-0145">Chemotaxis</keyword>
<keyword evidence="11" id="KW-0282">Flagellum</keyword>
<dbReference type="GO" id="GO:0071973">
    <property type="term" value="P:bacterial-type flagellum-dependent cell motility"/>
    <property type="evidence" value="ECO:0007669"/>
    <property type="project" value="InterPro"/>
</dbReference>
<keyword evidence="11" id="KW-0969">Cilium</keyword>
<evidence type="ECO:0000256" key="7">
    <source>
        <dbReference type="ARBA" id="ARBA00022779"/>
    </source>
</evidence>
<comment type="similarity">
    <text evidence="3 10">Belongs to the FliL family.</text>
</comment>
<protein>
    <recommendedName>
        <fullName evidence="10">Flagellar protein FliL</fullName>
    </recommendedName>
</protein>
<dbReference type="OrthoDB" id="7619358at2"/>
<evidence type="ECO:0000313" key="12">
    <source>
        <dbReference type="Proteomes" id="UP000478183"/>
    </source>
</evidence>
<feature type="transmembrane region" description="Helical" evidence="10">
    <location>
        <begin position="21"/>
        <end position="43"/>
    </location>
</feature>
<keyword evidence="12" id="KW-1185">Reference proteome</keyword>
<evidence type="ECO:0000256" key="1">
    <source>
        <dbReference type="ARBA" id="ARBA00002254"/>
    </source>
</evidence>
<comment type="function">
    <text evidence="1 10">Controls the rotational direction of flagella during chemotaxis.</text>
</comment>
<name>A0A6L6JIR3_9RHOB</name>
<comment type="subcellular location">
    <subcellularLocation>
        <location evidence="10">Cell inner membrane</location>
    </subcellularLocation>
    <subcellularLocation>
        <location evidence="2">Cell membrane</location>
        <topology evidence="2">Single-pass membrane protein</topology>
    </subcellularLocation>
</comment>
<dbReference type="Proteomes" id="UP000478183">
    <property type="component" value="Unassembled WGS sequence"/>
</dbReference>
<accession>A0A6L6JIR3</accession>
<evidence type="ECO:0000256" key="8">
    <source>
        <dbReference type="ARBA" id="ARBA00022989"/>
    </source>
</evidence>
<organism evidence="11 12">
    <name type="scientific">Paracoccus aestuariivivens</name>
    <dbReference type="NCBI Taxonomy" id="1820333"/>
    <lineage>
        <taxon>Bacteria</taxon>
        <taxon>Pseudomonadati</taxon>
        <taxon>Pseudomonadota</taxon>
        <taxon>Alphaproteobacteria</taxon>
        <taxon>Rhodobacterales</taxon>
        <taxon>Paracoccaceae</taxon>
        <taxon>Paracoccus</taxon>
    </lineage>
</organism>
<dbReference type="AlphaFoldDB" id="A0A6L6JIR3"/>
<keyword evidence="7 10" id="KW-0283">Flagellar rotation</keyword>
<evidence type="ECO:0000256" key="5">
    <source>
        <dbReference type="ARBA" id="ARBA00022500"/>
    </source>
</evidence>
<dbReference type="GO" id="GO:0009425">
    <property type="term" value="C:bacterial-type flagellum basal body"/>
    <property type="evidence" value="ECO:0007669"/>
    <property type="project" value="InterPro"/>
</dbReference>
<dbReference type="EMBL" id="WMIE01000025">
    <property type="protein sequence ID" value="MTH80024.1"/>
    <property type="molecule type" value="Genomic_DNA"/>
</dbReference>
<evidence type="ECO:0000256" key="2">
    <source>
        <dbReference type="ARBA" id="ARBA00004162"/>
    </source>
</evidence>